<gene>
    <name evidence="1" type="ORF">SpAn4DRAFT_5186</name>
</gene>
<sequence length="41" mass="4606">MLMIFTDANRCPTSLYRSTSKARELPASRACSGLLLFDRVN</sequence>
<name>A0A0U1L1V9_9FIRM</name>
<organism evidence="1 2">
    <name type="scientific">Sporomusa ovata</name>
    <dbReference type="NCBI Taxonomy" id="2378"/>
    <lineage>
        <taxon>Bacteria</taxon>
        <taxon>Bacillati</taxon>
        <taxon>Bacillota</taxon>
        <taxon>Negativicutes</taxon>
        <taxon>Selenomonadales</taxon>
        <taxon>Sporomusaceae</taxon>
        <taxon>Sporomusa</taxon>
    </lineage>
</organism>
<protein>
    <submittedName>
        <fullName evidence="1">Uncharacterized protein</fullName>
    </submittedName>
</protein>
<dbReference type="AlphaFoldDB" id="A0A0U1L1V9"/>
<reference evidence="2" key="1">
    <citation type="submission" date="2015-03" db="EMBL/GenBank/DDBJ databases">
        <authorList>
            <person name="Nijsse Bart"/>
        </authorList>
    </citation>
    <scope>NUCLEOTIDE SEQUENCE [LARGE SCALE GENOMIC DNA]</scope>
</reference>
<keyword evidence="2" id="KW-1185">Reference proteome</keyword>
<dbReference type="EMBL" id="CTRP01000013">
    <property type="protein sequence ID" value="CQR73525.1"/>
    <property type="molecule type" value="Genomic_DNA"/>
</dbReference>
<evidence type="ECO:0000313" key="1">
    <source>
        <dbReference type="EMBL" id="CQR73525.1"/>
    </source>
</evidence>
<dbReference type="Proteomes" id="UP000049855">
    <property type="component" value="Unassembled WGS sequence"/>
</dbReference>
<proteinExistence type="predicted"/>
<accession>A0A0U1L1V9</accession>
<evidence type="ECO:0000313" key="2">
    <source>
        <dbReference type="Proteomes" id="UP000049855"/>
    </source>
</evidence>